<dbReference type="EMBL" id="JRHO01000005">
    <property type="protein sequence ID" value="KGK99529.1"/>
    <property type="molecule type" value="Genomic_DNA"/>
</dbReference>
<dbReference type="CDD" id="cd00337">
    <property type="entry name" value="Ribosomal_uL14"/>
    <property type="match status" value="1"/>
</dbReference>
<evidence type="ECO:0000256" key="7">
    <source>
        <dbReference type="RuleBase" id="RU003949"/>
    </source>
</evidence>
<dbReference type="SUPFAM" id="SSF50193">
    <property type="entry name" value="Ribosomal protein L14"/>
    <property type="match status" value="1"/>
</dbReference>
<proteinExistence type="inferred from homology"/>
<comment type="subunit">
    <text evidence="6">Part of the 50S ribosomal subunit. Forms a cluster with proteins L3 and L24e, part of which may contact the 16S rRNA in 2 intersubunit bridges.</text>
</comment>
<dbReference type="Pfam" id="PF00238">
    <property type="entry name" value="Ribosomal_L14"/>
    <property type="match status" value="1"/>
</dbReference>
<dbReference type="PROSITE" id="PS00049">
    <property type="entry name" value="RIBOSOMAL_L14"/>
    <property type="match status" value="1"/>
</dbReference>
<evidence type="ECO:0000256" key="6">
    <source>
        <dbReference type="HAMAP-Rule" id="MF_01367"/>
    </source>
</evidence>
<reference evidence="8 9" key="1">
    <citation type="submission" date="2014-09" db="EMBL/GenBank/DDBJ databases">
        <title>Draft genome sequence of an obligately methylotrophic methanogen, Methanococcoides methylutens, isolated from marine sediment.</title>
        <authorList>
            <person name="Guan Y."/>
            <person name="Ngugi D.K."/>
            <person name="Blom J."/>
            <person name="Ali S."/>
            <person name="Ferry J.G."/>
            <person name="Stingl U."/>
        </authorList>
    </citation>
    <scope>NUCLEOTIDE SEQUENCE [LARGE SCALE GENOMIC DNA]</scope>
    <source>
        <strain evidence="8 9">DSM 2657</strain>
    </source>
</reference>
<dbReference type="FunFam" id="2.40.150.20:FF:000007">
    <property type="entry name" value="50S ribosomal protein L14"/>
    <property type="match status" value="1"/>
</dbReference>
<dbReference type="InterPro" id="IPR000218">
    <property type="entry name" value="Ribosomal_uL14"/>
</dbReference>
<dbReference type="OrthoDB" id="23569at2157"/>
<name>A0A099T3V6_METMT</name>
<dbReference type="Proteomes" id="UP000029859">
    <property type="component" value="Unassembled WGS sequence"/>
</dbReference>
<dbReference type="RefSeq" id="WP_048193260.1">
    <property type="nucleotide sequence ID" value="NZ_CAAGSM010000007.1"/>
</dbReference>
<comment type="caution">
    <text evidence="8">The sequence shown here is derived from an EMBL/GenBank/DDBJ whole genome shotgun (WGS) entry which is preliminary data.</text>
</comment>
<evidence type="ECO:0000256" key="4">
    <source>
        <dbReference type="ARBA" id="ARBA00022980"/>
    </source>
</evidence>
<dbReference type="GO" id="GO:0003735">
    <property type="term" value="F:structural constituent of ribosome"/>
    <property type="evidence" value="ECO:0007669"/>
    <property type="project" value="InterPro"/>
</dbReference>
<dbReference type="InterPro" id="IPR019971">
    <property type="entry name" value="Ribosomal_uL14_arc"/>
</dbReference>
<dbReference type="GO" id="GO:0006412">
    <property type="term" value="P:translation"/>
    <property type="evidence" value="ECO:0007669"/>
    <property type="project" value="UniProtKB-UniRule"/>
</dbReference>
<keyword evidence="3 6" id="KW-0694">RNA-binding</keyword>
<dbReference type="GO" id="GO:0022625">
    <property type="term" value="C:cytosolic large ribosomal subunit"/>
    <property type="evidence" value="ECO:0007669"/>
    <property type="project" value="TreeGrafter"/>
</dbReference>
<dbReference type="Gene3D" id="2.40.150.20">
    <property type="entry name" value="Ribosomal protein L14"/>
    <property type="match status" value="1"/>
</dbReference>
<dbReference type="NCBIfam" id="NF006344">
    <property type="entry name" value="PRK08571.1"/>
    <property type="match status" value="1"/>
</dbReference>
<evidence type="ECO:0000313" key="8">
    <source>
        <dbReference type="EMBL" id="KGK99529.1"/>
    </source>
</evidence>
<dbReference type="SMART" id="SM01374">
    <property type="entry name" value="Ribosomal_L14"/>
    <property type="match status" value="1"/>
</dbReference>
<accession>A0A099T3V6</accession>
<sequence>MRGIRSTIPRALNAGAKIECVDNTGARTVEIISVKKYRGVKNRMPKAGIGDMCVVSVKKGTPEMRKQILYAVVVRQKKEFRRPDGLRVGFEDNAVVITDDKGIPKGTDIKGPVAREAAERFPKIGTTASMIV</sequence>
<comment type="function">
    <text evidence="6">Binds to 23S rRNA. Forms part of two intersubunit bridges in the 70S ribosome.</text>
</comment>
<evidence type="ECO:0000256" key="2">
    <source>
        <dbReference type="ARBA" id="ARBA00022730"/>
    </source>
</evidence>
<evidence type="ECO:0000256" key="1">
    <source>
        <dbReference type="ARBA" id="ARBA00010745"/>
    </source>
</evidence>
<dbReference type="HAMAP" id="MF_01367">
    <property type="entry name" value="Ribosomal_uL14"/>
    <property type="match status" value="1"/>
</dbReference>
<gene>
    <name evidence="6" type="primary">rpl14</name>
    <name evidence="8" type="ORF">LI82_01890</name>
</gene>
<keyword evidence="9" id="KW-1185">Reference proteome</keyword>
<evidence type="ECO:0000313" key="9">
    <source>
        <dbReference type="Proteomes" id="UP000029859"/>
    </source>
</evidence>
<comment type="similarity">
    <text evidence="1 6 7">Belongs to the universal ribosomal protein uL14 family.</text>
</comment>
<dbReference type="PANTHER" id="PTHR11761:SF8">
    <property type="entry name" value="LARGE RIBOSOMAL SUBUNIT PROTEIN UL14"/>
    <property type="match status" value="1"/>
</dbReference>
<dbReference type="PANTHER" id="PTHR11761">
    <property type="entry name" value="50S/60S RIBOSOMAL PROTEIN L14/L23"/>
    <property type="match status" value="1"/>
</dbReference>
<dbReference type="AlphaFoldDB" id="A0A099T3V6"/>
<dbReference type="InterPro" id="IPR036853">
    <property type="entry name" value="Ribosomal_uL14_sf"/>
</dbReference>
<keyword evidence="2 6" id="KW-0699">rRNA-binding</keyword>
<dbReference type="NCBIfam" id="TIGR03673">
    <property type="entry name" value="uL14_arch"/>
    <property type="match status" value="1"/>
</dbReference>
<dbReference type="InterPro" id="IPR019972">
    <property type="entry name" value="Ribosomal_uL14_CS"/>
</dbReference>
<dbReference type="GO" id="GO:0070180">
    <property type="term" value="F:large ribosomal subunit rRNA binding"/>
    <property type="evidence" value="ECO:0007669"/>
    <property type="project" value="TreeGrafter"/>
</dbReference>
<evidence type="ECO:0000256" key="3">
    <source>
        <dbReference type="ARBA" id="ARBA00022884"/>
    </source>
</evidence>
<organism evidence="8 9">
    <name type="scientific">Methanococcoides methylutens</name>
    <dbReference type="NCBI Taxonomy" id="2226"/>
    <lineage>
        <taxon>Archaea</taxon>
        <taxon>Methanobacteriati</taxon>
        <taxon>Methanobacteriota</taxon>
        <taxon>Stenosarchaea group</taxon>
        <taxon>Methanomicrobia</taxon>
        <taxon>Methanosarcinales</taxon>
        <taxon>Methanosarcinaceae</taxon>
        <taxon>Methanococcoides</taxon>
    </lineage>
</organism>
<evidence type="ECO:0000256" key="5">
    <source>
        <dbReference type="ARBA" id="ARBA00023274"/>
    </source>
</evidence>
<keyword evidence="5 6" id="KW-0687">Ribonucleoprotein</keyword>
<keyword evidence="4 6" id="KW-0689">Ribosomal protein</keyword>
<protein>
    <recommendedName>
        <fullName evidence="6">Large ribosomal subunit protein uL14</fullName>
    </recommendedName>
</protein>